<evidence type="ECO:0000313" key="2">
    <source>
        <dbReference type="Proteomes" id="UP000784294"/>
    </source>
</evidence>
<comment type="caution">
    <text evidence="1">The sequence shown here is derived from an EMBL/GenBank/DDBJ whole genome shotgun (WGS) entry which is preliminary data.</text>
</comment>
<reference evidence="1" key="1">
    <citation type="submission" date="2018-11" db="EMBL/GenBank/DDBJ databases">
        <authorList>
            <consortium name="Pathogen Informatics"/>
        </authorList>
    </citation>
    <scope>NUCLEOTIDE SEQUENCE</scope>
</reference>
<proteinExistence type="predicted"/>
<accession>A0A448X0E0</accession>
<organism evidence="1 2">
    <name type="scientific">Protopolystoma xenopodis</name>
    <dbReference type="NCBI Taxonomy" id="117903"/>
    <lineage>
        <taxon>Eukaryota</taxon>
        <taxon>Metazoa</taxon>
        <taxon>Spiralia</taxon>
        <taxon>Lophotrochozoa</taxon>
        <taxon>Platyhelminthes</taxon>
        <taxon>Monogenea</taxon>
        <taxon>Polyopisthocotylea</taxon>
        <taxon>Polystomatidea</taxon>
        <taxon>Polystomatidae</taxon>
        <taxon>Protopolystoma</taxon>
    </lineage>
</organism>
<sequence>MSSSSDDVAFNTTRFIHRFLMRSTYESLLHAFSISSERDSELDSTRRRRRIPFDQLSIGFTGAFMVSGEMMQSLVCHTTNIIKASLNLIVKMISCSDDVRHVTGIEGDCLGNSVNMNVPVKPIDSWSRGISRRLPMGSAVESLHRTLLLDMEISSRILKPLPPIEYDRNDEQMTIDRAIEERLLAVGVFLPAEMEDVDDSASKRRSANRSFADAMPRRLSGTYRLRSDEHDDTVWKAVEPNDRLKTNRSFAVEGSRTLSSRDKVTCSPVEAVFPTSMEPTRKIFLTEVGLYGFKNGILTFGRKLSTPSTLMRLSSESLQPLTRCSTDFCAAMSHAEVL</sequence>
<name>A0A448X0E0_9PLAT</name>
<dbReference type="EMBL" id="CAAALY010069340">
    <property type="protein sequence ID" value="VEL24732.1"/>
    <property type="molecule type" value="Genomic_DNA"/>
</dbReference>
<evidence type="ECO:0000313" key="1">
    <source>
        <dbReference type="EMBL" id="VEL24732.1"/>
    </source>
</evidence>
<dbReference type="AlphaFoldDB" id="A0A448X0E0"/>
<keyword evidence="2" id="KW-1185">Reference proteome</keyword>
<protein>
    <submittedName>
        <fullName evidence="1">Uncharacterized protein</fullName>
    </submittedName>
</protein>
<gene>
    <name evidence="1" type="ORF">PXEA_LOCUS18172</name>
</gene>
<dbReference type="Proteomes" id="UP000784294">
    <property type="component" value="Unassembled WGS sequence"/>
</dbReference>